<evidence type="ECO:0000256" key="2">
    <source>
        <dbReference type="ARBA" id="ARBA00022803"/>
    </source>
</evidence>
<dbReference type="PANTHER" id="PTHR44186:SF1">
    <property type="entry name" value="BARDET-BIEDL SYNDROME 4 PROTEIN"/>
    <property type="match status" value="1"/>
</dbReference>
<proteinExistence type="inferred from homology"/>
<evidence type="ECO:0000313" key="4">
    <source>
        <dbReference type="EnsemblMetazoa" id="CJA34227b.1"/>
    </source>
</evidence>
<evidence type="ECO:0000256" key="3">
    <source>
        <dbReference type="ARBA" id="ARBA00023778"/>
    </source>
</evidence>
<reference evidence="4" key="2">
    <citation type="submission" date="2022-06" db="UniProtKB">
        <authorList>
            <consortium name="EnsemblMetazoa"/>
        </authorList>
    </citation>
    <scope>IDENTIFICATION</scope>
    <source>
        <strain evidence="4">DF5081</strain>
    </source>
</reference>
<dbReference type="AlphaFoldDB" id="A0A8R1EG75"/>
<evidence type="ECO:0000313" key="5">
    <source>
        <dbReference type="Proteomes" id="UP000005237"/>
    </source>
</evidence>
<keyword evidence="2" id="KW-0802">TPR repeat</keyword>
<keyword evidence="5" id="KW-1185">Reference proteome</keyword>
<organism evidence="4 5">
    <name type="scientific">Caenorhabditis japonica</name>
    <dbReference type="NCBI Taxonomy" id="281687"/>
    <lineage>
        <taxon>Eukaryota</taxon>
        <taxon>Metazoa</taxon>
        <taxon>Ecdysozoa</taxon>
        <taxon>Nematoda</taxon>
        <taxon>Chromadorea</taxon>
        <taxon>Rhabditida</taxon>
        <taxon>Rhabditina</taxon>
        <taxon>Rhabditomorpha</taxon>
        <taxon>Rhabditoidea</taxon>
        <taxon>Rhabditidae</taxon>
        <taxon>Peloderinae</taxon>
        <taxon>Caenorhabditis</taxon>
    </lineage>
</organism>
<dbReference type="PANTHER" id="PTHR44186">
    <property type="match status" value="1"/>
</dbReference>
<name>A0A8R1EG75_CAEJA</name>
<dbReference type="EnsemblMetazoa" id="CJA34227b.1">
    <property type="protein sequence ID" value="CJA34227b.1"/>
    <property type="gene ID" value="WBGene00210074"/>
</dbReference>
<protein>
    <submittedName>
        <fullName evidence="4">TPR_REGION domain-containing protein</fullName>
    </submittedName>
</protein>
<dbReference type="GO" id="GO:0060271">
    <property type="term" value="P:cilium assembly"/>
    <property type="evidence" value="ECO:0007669"/>
    <property type="project" value="TreeGrafter"/>
</dbReference>
<comment type="similarity">
    <text evidence="3">Belongs to the BBS4 family.</text>
</comment>
<dbReference type="SUPFAM" id="SSF48452">
    <property type="entry name" value="TPR-like"/>
    <property type="match status" value="1"/>
</dbReference>
<dbReference type="GO" id="GO:0061512">
    <property type="term" value="P:protein localization to cilium"/>
    <property type="evidence" value="ECO:0007669"/>
    <property type="project" value="TreeGrafter"/>
</dbReference>
<evidence type="ECO:0000256" key="1">
    <source>
        <dbReference type="ARBA" id="ARBA00022737"/>
    </source>
</evidence>
<keyword evidence="1" id="KW-0677">Repeat</keyword>
<dbReference type="Proteomes" id="UP000005237">
    <property type="component" value="Unassembled WGS sequence"/>
</dbReference>
<sequence>MCRARSDLEYNKDMIFILVLVGGAADDPVLERCDRSVMINIDIVGRYDVERKGGIPCRPTGSNGVPDIGIPNRISYNLGVLHDLMNLRCSSLHYMKLCTDLKSNNPKAVGAMAVILSHMGDNKNAKLAYRKSIELKPVPSVVLNYAIFEYRQKDFSSSWKALSIYKELQSAGVKCTAVCFETCYAQPR</sequence>
<dbReference type="Gene3D" id="1.25.40.10">
    <property type="entry name" value="Tetratricopeptide repeat domain"/>
    <property type="match status" value="1"/>
</dbReference>
<dbReference type="GO" id="GO:0036064">
    <property type="term" value="C:ciliary basal body"/>
    <property type="evidence" value="ECO:0007669"/>
    <property type="project" value="TreeGrafter"/>
</dbReference>
<dbReference type="InterPro" id="IPR011990">
    <property type="entry name" value="TPR-like_helical_dom_sf"/>
</dbReference>
<accession>A0A8R1EG75</accession>
<reference evidence="5" key="1">
    <citation type="submission" date="2010-08" db="EMBL/GenBank/DDBJ databases">
        <authorList>
            <consortium name="Caenorhabditis japonica Sequencing Consortium"/>
            <person name="Wilson R.K."/>
        </authorList>
    </citation>
    <scope>NUCLEOTIDE SEQUENCE [LARGE SCALE GENOMIC DNA]</scope>
    <source>
        <strain evidence="5">DF5081</strain>
    </source>
</reference>